<reference evidence="2" key="1">
    <citation type="submission" date="2020-02" db="EMBL/GenBank/DDBJ databases">
        <authorList>
            <person name="Meier V. D."/>
        </authorList>
    </citation>
    <scope>NUCLEOTIDE SEQUENCE</scope>
    <source>
        <strain evidence="2">AVDCRST_MAG19</strain>
    </source>
</reference>
<accession>A0A6J4VQ13</accession>
<evidence type="ECO:0000256" key="1">
    <source>
        <dbReference type="SAM" id="MobiDB-lite"/>
    </source>
</evidence>
<sequence length="106" mass="12115">MRRTYVGLDPGEEIGHDLAERVFVHNCGLRNLVRIVLEQSTWDADCVVFRLLQEGRDENAGTVLQAALYRTKRRLEKNCCRCRRTSDRFRAPPGAADGRPPEEGRC</sequence>
<name>A0A6J4VQ13_9BACT</name>
<proteinExistence type="predicted"/>
<feature type="region of interest" description="Disordered" evidence="1">
    <location>
        <begin position="86"/>
        <end position="106"/>
    </location>
</feature>
<organism evidence="2">
    <name type="scientific">uncultured Thermomicrobiales bacterium</name>
    <dbReference type="NCBI Taxonomy" id="1645740"/>
    <lineage>
        <taxon>Bacteria</taxon>
        <taxon>Pseudomonadati</taxon>
        <taxon>Thermomicrobiota</taxon>
        <taxon>Thermomicrobia</taxon>
        <taxon>Thermomicrobiales</taxon>
        <taxon>environmental samples</taxon>
    </lineage>
</organism>
<dbReference type="EMBL" id="CADCWL010000254">
    <property type="protein sequence ID" value="CAA9585776.1"/>
    <property type="molecule type" value="Genomic_DNA"/>
</dbReference>
<gene>
    <name evidence="2" type="ORF">AVDCRST_MAG19-4624</name>
</gene>
<protein>
    <submittedName>
        <fullName evidence="2">Uncharacterized protein</fullName>
    </submittedName>
</protein>
<evidence type="ECO:0000313" key="2">
    <source>
        <dbReference type="EMBL" id="CAA9585776.1"/>
    </source>
</evidence>
<dbReference type="AlphaFoldDB" id="A0A6J4VQ13"/>